<dbReference type="GO" id="GO:0004714">
    <property type="term" value="F:transmembrane receptor protein tyrosine kinase activity"/>
    <property type="evidence" value="ECO:0007669"/>
    <property type="project" value="UniProtKB-EC"/>
</dbReference>
<evidence type="ECO:0000256" key="11">
    <source>
        <dbReference type="ARBA" id="ARBA00022777"/>
    </source>
</evidence>
<evidence type="ECO:0000256" key="9">
    <source>
        <dbReference type="ARBA" id="ARBA00022737"/>
    </source>
</evidence>
<keyword evidence="20" id="KW-0807">Transducer</keyword>
<dbReference type="EMBL" id="OU963866">
    <property type="protein sequence ID" value="CAH0390440.1"/>
    <property type="molecule type" value="Genomic_DNA"/>
</dbReference>
<evidence type="ECO:0000256" key="8">
    <source>
        <dbReference type="ARBA" id="ARBA00022729"/>
    </source>
</evidence>
<keyword evidence="14" id="KW-0297">G-protein coupled receptor</keyword>
<dbReference type="SUPFAM" id="SSF53822">
    <property type="entry name" value="Periplasmic binding protein-like I"/>
    <property type="match status" value="1"/>
</dbReference>
<evidence type="ECO:0000256" key="22">
    <source>
        <dbReference type="ARBA" id="ARBA00051243"/>
    </source>
</evidence>
<keyword evidence="15 26" id="KW-0472">Membrane</keyword>
<gene>
    <name evidence="28" type="ORF">BEMITA_LOCUS9161</name>
</gene>
<dbReference type="Gene3D" id="3.40.50.2300">
    <property type="match status" value="2"/>
</dbReference>
<dbReference type="GO" id="GO:0004930">
    <property type="term" value="F:G protein-coupled receptor activity"/>
    <property type="evidence" value="ECO:0007669"/>
    <property type="project" value="UniProtKB-KW"/>
</dbReference>
<evidence type="ECO:0000256" key="6">
    <source>
        <dbReference type="ARBA" id="ARBA00022679"/>
    </source>
</evidence>
<comment type="catalytic activity">
    <reaction evidence="22">
        <text>L-tyrosyl-[protein] + ATP = O-phospho-L-tyrosyl-[protein] + ADP + H(+)</text>
        <dbReference type="Rhea" id="RHEA:10596"/>
        <dbReference type="Rhea" id="RHEA-COMP:10136"/>
        <dbReference type="Rhea" id="RHEA-COMP:20101"/>
        <dbReference type="ChEBI" id="CHEBI:15378"/>
        <dbReference type="ChEBI" id="CHEBI:30616"/>
        <dbReference type="ChEBI" id="CHEBI:46858"/>
        <dbReference type="ChEBI" id="CHEBI:61978"/>
        <dbReference type="ChEBI" id="CHEBI:456216"/>
        <dbReference type="EC" id="2.7.10.1"/>
    </reaction>
</comment>
<evidence type="ECO:0000256" key="12">
    <source>
        <dbReference type="ARBA" id="ARBA00022840"/>
    </source>
</evidence>
<keyword evidence="29" id="KW-1185">Reference proteome</keyword>
<keyword evidence="18" id="KW-0675">Receptor</keyword>
<evidence type="ECO:0000256" key="23">
    <source>
        <dbReference type="ARBA" id="ARBA00056965"/>
    </source>
</evidence>
<dbReference type="FunFam" id="3.40.50.2300:FF:000063">
    <property type="entry name" value="Gamma-aminobutyric acid type B receptor subunit"/>
    <property type="match status" value="1"/>
</dbReference>
<keyword evidence="6" id="KW-0808">Transferase</keyword>
<dbReference type="InterPro" id="IPR011009">
    <property type="entry name" value="Kinase-like_dom_sf"/>
</dbReference>
<dbReference type="InterPro" id="IPR017441">
    <property type="entry name" value="Protein_kinase_ATP_BS"/>
</dbReference>
<dbReference type="InterPro" id="IPR001828">
    <property type="entry name" value="ANF_lig-bd_rcpt"/>
</dbReference>
<proteinExistence type="predicted"/>
<keyword evidence="13 26" id="KW-1133">Transmembrane helix</keyword>
<dbReference type="Proteomes" id="UP001152759">
    <property type="component" value="Chromosome 5"/>
</dbReference>
<dbReference type="SMART" id="SM00219">
    <property type="entry name" value="TyrKc"/>
    <property type="match status" value="1"/>
</dbReference>
<evidence type="ECO:0000259" key="27">
    <source>
        <dbReference type="SMART" id="SM00219"/>
    </source>
</evidence>
<dbReference type="FunFam" id="1.10.510.10:FF:001227">
    <property type="entry name" value="Tyrosine-protein kinase receptor"/>
    <property type="match status" value="1"/>
</dbReference>
<keyword evidence="12 25" id="KW-0067">ATP-binding</keyword>
<keyword evidence="19" id="KW-0325">Glycoprotein</keyword>
<sequence>MVLRKRYVSAVPFIGGIAILCSLLSTVIAGKCLTDIKDVEPKRYLNYGDHVQGIRIETSDRITHQLASHVFKIFLDDVLGYEPSAEIVYEPDYLDDTTAIVERLSGVYLNDLQHPDYRMPDTMVNLETWIPTYFRTPLYTSVSDLGNVAPPGRLGWFIQTSLASKNMDLDSWKTFKDPEKVKKFAFAPEDFGYLSNFTRDSTNDRYFCESTLGCHQSVYTPSRCVNMECALFLAAKSEETGFVINDIEKLGLYAQVVWVGPNLGQIVSRMVAKYESMSPIVKSVVVVGWTPSDVIPDIARFTPVTFPPCNSMDNTGIGCKYEMQRLAKLAWPQLQKVAEPVYEAVKRFELSPNGYHDILNSYHTAQSPKNISEIACTWMKANRNTWKTWIHLDNKNVIYIGGIFPLGSTTYNGRGIFVAADMARAAINRNESLLHGYELRVSIQDGKCETDNVMRAFIEYMRYETYNRLIGILGPACSETLEPLAGVAVHYRTVVVSYSAEGASFASREKSPYFFRTVGENKQFKYVYLQLFNALEWKKVAALTEDGQKYTEYISNLQDLLQNHGINFVANRKFPPDREPDAMSQYLLDLKSKSARIIIADVNEKAAREVMCTAYRLRMTAKEGYVWFLPPWHGKSWYDTDHYNQAHENVTCTTDQMTDAINGYFSLTTQFFGPPEQMMQENKTIAQWQKEYKAEVARRKFQESNYAGFAYDAVWMYALAMNKLIKKDHFLFANFHSNATTTKFVKLMSETDFYGVSGHISFKAGRSRPSVVNVMQWINNKTVLLGTYHPNASDSMTSSSQGFLRMNISQIVWLTSDGKKPDDGTVIEYCIFGGVADMLDIDCGTAIIIVNIIGFGLSTVILLALFLTIRHRYAKKMELAQKYMRTLGIDLLSPSVLSDLDKWEIPREHVVINRKLGEGAFGTVYGGEALFGSDWMAVAVKTLKIGSTTEEKLDFLSEAELMKRFNHPNIVKLLGVCTKNEPIYNVMEFMLYGDLKTYLLARRHIVNEQSKNGEESDEVSSKRLTQMALDIARALSYLAENKYVHRDVASRNCLINAQRTTKLGDFGMTRPTFENDYYKFNRKGMLPVRWMAPESLVLGIFTPESDVWSFGVLLYEILTFGNFPFQGMTNNQVLEHVKAGNTLVIPAQVKPEVKELLKSCWNIESKKRPSASTLMETLINNPRLLSPCLDTPISSVQIEHPQHPDFDVKLTEKPRKRSVVCKPMLKRGFSQPNAPVWPITQEVDDLIGSNSWMNDSRMNNSTRLWTSGSLNQDINAGASDPLLFDDSGPAKYIEMSRKSNGNLEFSNYDMKNEHDSIL</sequence>
<evidence type="ECO:0000256" key="18">
    <source>
        <dbReference type="ARBA" id="ARBA00023170"/>
    </source>
</evidence>
<protein>
    <recommendedName>
        <fullName evidence="24">Gamma-aminobutyric acid type B receptor subunit 2</fullName>
        <ecNumber evidence="3">2.7.10.1</ecNumber>
    </recommendedName>
</protein>
<keyword evidence="7 26" id="KW-0812">Transmembrane</keyword>
<reference evidence="28" key="1">
    <citation type="submission" date="2021-12" db="EMBL/GenBank/DDBJ databases">
        <authorList>
            <person name="King R."/>
        </authorList>
    </citation>
    <scope>NUCLEOTIDE SEQUENCE</scope>
</reference>
<evidence type="ECO:0000256" key="5">
    <source>
        <dbReference type="ARBA" id="ARBA00022553"/>
    </source>
</evidence>
<dbReference type="SUPFAM" id="SSF56112">
    <property type="entry name" value="Protein kinase-like (PK-like)"/>
    <property type="match status" value="1"/>
</dbReference>
<dbReference type="PROSITE" id="PS00107">
    <property type="entry name" value="PROTEIN_KINASE_ATP"/>
    <property type="match status" value="1"/>
</dbReference>
<dbReference type="FunFam" id="3.30.200.20:FF:000593">
    <property type="entry name" value="Predicted protein"/>
    <property type="match status" value="1"/>
</dbReference>
<evidence type="ECO:0000256" key="4">
    <source>
        <dbReference type="ARBA" id="ARBA00022475"/>
    </source>
</evidence>
<dbReference type="InterPro" id="IPR028082">
    <property type="entry name" value="Peripla_BP_I"/>
</dbReference>
<dbReference type="GO" id="GO:0005524">
    <property type="term" value="F:ATP binding"/>
    <property type="evidence" value="ECO:0007669"/>
    <property type="project" value="UniProtKB-UniRule"/>
</dbReference>
<evidence type="ECO:0000313" key="29">
    <source>
        <dbReference type="Proteomes" id="UP001152759"/>
    </source>
</evidence>
<keyword evidence="8" id="KW-0732">Signal</keyword>
<dbReference type="CDD" id="cd06366">
    <property type="entry name" value="PBP1_GABAb_receptor"/>
    <property type="match status" value="1"/>
</dbReference>
<accession>A0A9P0F3I4</accession>
<keyword evidence="9" id="KW-0677">Repeat</keyword>
<evidence type="ECO:0000256" key="20">
    <source>
        <dbReference type="ARBA" id="ARBA00023224"/>
    </source>
</evidence>
<organism evidence="28 29">
    <name type="scientific">Bemisia tabaci</name>
    <name type="common">Sweetpotato whitefly</name>
    <name type="synonym">Aleurodes tabaci</name>
    <dbReference type="NCBI Taxonomy" id="7038"/>
    <lineage>
        <taxon>Eukaryota</taxon>
        <taxon>Metazoa</taxon>
        <taxon>Ecdysozoa</taxon>
        <taxon>Arthropoda</taxon>
        <taxon>Hexapoda</taxon>
        <taxon>Insecta</taxon>
        <taxon>Pterygota</taxon>
        <taxon>Neoptera</taxon>
        <taxon>Paraneoptera</taxon>
        <taxon>Hemiptera</taxon>
        <taxon>Sternorrhyncha</taxon>
        <taxon>Aleyrodoidea</taxon>
        <taxon>Aleyrodidae</taxon>
        <taxon>Aleyrodinae</taxon>
        <taxon>Bemisia</taxon>
    </lineage>
</organism>
<dbReference type="CDD" id="cd00192">
    <property type="entry name" value="PTKc"/>
    <property type="match status" value="1"/>
</dbReference>
<evidence type="ECO:0000256" key="1">
    <source>
        <dbReference type="ARBA" id="ARBA00004167"/>
    </source>
</evidence>
<dbReference type="PRINTS" id="PR00109">
    <property type="entry name" value="TYRKINASE"/>
</dbReference>
<keyword evidence="5" id="KW-0597">Phosphoprotein</keyword>
<feature type="domain" description="Tyrosine-protein kinase catalytic" evidence="27">
    <location>
        <begin position="910"/>
        <end position="1178"/>
    </location>
</feature>
<evidence type="ECO:0000256" key="25">
    <source>
        <dbReference type="PROSITE-ProRule" id="PRU10141"/>
    </source>
</evidence>
<evidence type="ECO:0000256" key="7">
    <source>
        <dbReference type="ARBA" id="ARBA00022692"/>
    </source>
</evidence>
<feature type="binding site" evidence="25">
    <location>
        <position position="941"/>
    </location>
    <ligand>
        <name>ATP</name>
        <dbReference type="ChEBI" id="CHEBI:30616"/>
    </ligand>
</feature>
<evidence type="ECO:0000313" key="28">
    <source>
        <dbReference type="EMBL" id="CAH0390440.1"/>
    </source>
</evidence>
<evidence type="ECO:0000256" key="24">
    <source>
        <dbReference type="ARBA" id="ARBA00073785"/>
    </source>
</evidence>
<dbReference type="InterPro" id="IPR020635">
    <property type="entry name" value="Tyr_kinase_cat_dom"/>
</dbReference>
<evidence type="ECO:0000256" key="10">
    <source>
        <dbReference type="ARBA" id="ARBA00022741"/>
    </source>
</evidence>
<evidence type="ECO:0000256" key="2">
    <source>
        <dbReference type="ARBA" id="ARBA00004651"/>
    </source>
</evidence>
<dbReference type="EC" id="2.7.10.1" evidence="3"/>
<comment type="function">
    <text evidence="23">Receptor for basic fibroblast growth factor.</text>
</comment>
<name>A0A9P0F3I4_BEMTA</name>
<keyword evidence="21" id="KW-0393">Immunoglobulin domain</keyword>
<dbReference type="PANTHER" id="PTHR24416:SF489">
    <property type="entry name" value="PROTEIN KINASE DOMAIN-CONTAINING PROTEIN"/>
    <property type="match status" value="1"/>
</dbReference>
<dbReference type="Pfam" id="PF01094">
    <property type="entry name" value="ANF_receptor"/>
    <property type="match status" value="1"/>
</dbReference>
<dbReference type="GO" id="GO:0007169">
    <property type="term" value="P:cell surface receptor protein tyrosine kinase signaling pathway"/>
    <property type="evidence" value="ECO:0007669"/>
    <property type="project" value="TreeGrafter"/>
</dbReference>
<keyword evidence="16" id="KW-0829">Tyrosine-protein kinase</keyword>
<evidence type="ECO:0000256" key="17">
    <source>
        <dbReference type="ARBA" id="ARBA00023157"/>
    </source>
</evidence>
<feature type="transmembrane region" description="Helical" evidence="26">
    <location>
        <begin position="846"/>
        <end position="869"/>
    </location>
</feature>
<evidence type="ECO:0000256" key="21">
    <source>
        <dbReference type="ARBA" id="ARBA00023319"/>
    </source>
</evidence>
<evidence type="ECO:0000256" key="15">
    <source>
        <dbReference type="ARBA" id="ARBA00023136"/>
    </source>
</evidence>
<dbReference type="GO" id="GO:0043235">
    <property type="term" value="C:receptor complex"/>
    <property type="evidence" value="ECO:0007669"/>
    <property type="project" value="TreeGrafter"/>
</dbReference>
<evidence type="ECO:0000256" key="13">
    <source>
        <dbReference type="ARBA" id="ARBA00022989"/>
    </source>
</evidence>
<dbReference type="InterPro" id="IPR001245">
    <property type="entry name" value="Ser-Thr/Tyr_kinase_cat_dom"/>
</dbReference>
<dbReference type="Gene3D" id="3.30.200.20">
    <property type="entry name" value="Phosphorylase Kinase, domain 1"/>
    <property type="match status" value="1"/>
</dbReference>
<keyword evidence="10 25" id="KW-0547">Nucleotide-binding</keyword>
<dbReference type="PRINTS" id="PR01177">
    <property type="entry name" value="GABAB1RECPTR"/>
</dbReference>
<evidence type="ECO:0000256" key="26">
    <source>
        <dbReference type="SAM" id="Phobius"/>
    </source>
</evidence>
<comment type="subcellular location">
    <subcellularLocation>
        <location evidence="2">Cell membrane</location>
        <topology evidence="2">Multi-pass membrane protein</topology>
    </subcellularLocation>
    <subcellularLocation>
        <location evidence="1">Membrane</location>
        <topology evidence="1">Single-pass membrane protein</topology>
    </subcellularLocation>
</comment>
<keyword evidence="4" id="KW-1003">Cell membrane</keyword>
<evidence type="ECO:0000256" key="19">
    <source>
        <dbReference type="ARBA" id="ARBA00023180"/>
    </source>
</evidence>
<dbReference type="GO" id="GO:0005886">
    <property type="term" value="C:plasma membrane"/>
    <property type="evidence" value="ECO:0007669"/>
    <property type="project" value="UniProtKB-SubCell"/>
</dbReference>
<dbReference type="Gene3D" id="1.10.510.10">
    <property type="entry name" value="Transferase(Phosphotransferase) domain 1"/>
    <property type="match status" value="1"/>
</dbReference>
<keyword evidence="11" id="KW-0418">Kinase</keyword>
<evidence type="ECO:0000256" key="3">
    <source>
        <dbReference type="ARBA" id="ARBA00011902"/>
    </source>
</evidence>
<keyword evidence="17" id="KW-1015">Disulfide bond</keyword>
<dbReference type="PANTHER" id="PTHR24416">
    <property type="entry name" value="TYROSINE-PROTEIN KINASE RECEPTOR"/>
    <property type="match status" value="1"/>
</dbReference>
<dbReference type="InterPro" id="IPR008266">
    <property type="entry name" value="Tyr_kinase_AS"/>
</dbReference>
<dbReference type="PROSITE" id="PS00109">
    <property type="entry name" value="PROTEIN_KINASE_TYR"/>
    <property type="match status" value="1"/>
</dbReference>
<evidence type="ECO:0000256" key="16">
    <source>
        <dbReference type="ARBA" id="ARBA00023137"/>
    </source>
</evidence>
<dbReference type="InterPro" id="IPR050122">
    <property type="entry name" value="RTK"/>
</dbReference>
<evidence type="ECO:0000256" key="14">
    <source>
        <dbReference type="ARBA" id="ARBA00023040"/>
    </source>
</evidence>
<dbReference type="Pfam" id="PF07714">
    <property type="entry name" value="PK_Tyr_Ser-Thr"/>
    <property type="match status" value="1"/>
</dbReference>